<evidence type="ECO:0000313" key="1">
    <source>
        <dbReference type="EMBL" id="KRL50435.1"/>
    </source>
</evidence>
<dbReference type="EMBL" id="AZFC01000002">
    <property type="protein sequence ID" value="KRL50435.1"/>
    <property type="molecule type" value="Genomic_DNA"/>
</dbReference>
<dbReference type="AlphaFoldDB" id="A0A0R1RAT5"/>
<evidence type="ECO:0008006" key="3">
    <source>
        <dbReference type="Google" id="ProtNLM"/>
    </source>
</evidence>
<dbReference type="RefSeq" id="WP_056962938.1">
    <property type="nucleotide sequence ID" value="NZ_AZFC01000002.1"/>
</dbReference>
<sequence length="199" mass="22192">MTDINRIPDWIAAGKSLNELNLLVGVPLDDSFLQMVARVNEHGMVIRAKKSFLTIPTAAAKGRKPSEIPGLFRPKGAHNHVLAVADKSAPYGMVIMFVLKESVRIPPRRFLGIAYGRNHVEWSHLMAEGALKVMDGKLSSEALRNQLGRRISNDIKKTIRDLHTPHNASLTVDRKGFDDPLQDTGKLIGSITWTHERKF</sequence>
<comment type="caution">
    <text evidence="1">The sequence shown here is derived from an EMBL/GenBank/DDBJ whole genome shotgun (WGS) entry which is preliminary data.</text>
</comment>
<name>A0A0R1RAT5_9LACO</name>
<reference evidence="1 2" key="1">
    <citation type="journal article" date="2015" name="Genome Announc.">
        <title>Expanding the biotechnology potential of lactobacilli through comparative genomics of 213 strains and associated genera.</title>
        <authorList>
            <person name="Sun Z."/>
            <person name="Harris H.M."/>
            <person name="McCann A."/>
            <person name="Guo C."/>
            <person name="Argimon S."/>
            <person name="Zhang W."/>
            <person name="Yang X."/>
            <person name="Jeffery I.B."/>
            <person name="Cooney J.C."/>
            <person name="Kagawa T.F."/>
            <person name="Liu W."/>
            <person name="Song Y."/>
            <person name="Salvetti E."/>
            <person name="Wrobel A."/>
            <person name="Rasinkangas P."/>
            <person name="Parkhill J."/>
            <person name="Rea M.C."/>
            <person name="O'Sullivan O."/>
            <person name="Ritari J."/>
            <person name="Douillard F.P."/>
            <person name="Paul Ross R."/>
            <person name="Yang R."/>
            <person name="Briner A.E."/>
            <person name="Felis G.E."/>
            <person name="de Vos W.M."/>
            <person name="Barrangou R."/>
            <person name="Klaenhammer T.R."/>
            <person name="Caufield P.W."/>
            <person name="Cui Y."/>
            <person name="Zhang H."/>
            <person name="O'Toole P.W."/>
        </authorList>
    </citation>
    <scope>NUCLEOTIDE SEQUENCE [LARGE SCALE GENOMIC DNA]</scope>
    <source>
        <strain evidence="1 2">DSM 15429</strain>
    </source>
</reference>
<dbReference type="PATRIC" id="fig|1423805.4.peg.2152"/>
<evidence type="ECO:0000313" key="2">
    <source>
        <dbReference type="Proteomes" id="UP000051835"/>
    </source>
</evidence>
<proteinExistence type="predicted"/>
<protein>
    <recommendedName>
        <fullName evidence="3">Morphogenesis protein</fullName>
    </recommendedName>
</protein>
<accession>A0A0R1RAT5</accession>
<dbReference type="Proteomes" id="UP000051835">
    <property type="component" value="Unassembled WGS sequence"/>
</dbReference>
<gene>
    <name evidence="1" type="ORF">FD37_GL002101</name>
</gene>
<organism evidence="1 2">
    <name type="scientific">Levilactobacillus spicheri DSM 15429</name>
    <dbReference type="NCBI Taxonomy" id="1423805"/>
    <lineage>
        <taxon>Bacteria</taxon>
        <taxon>Bacillati</taxon>
        <taxon>Bacillota</taxon>
        <taxon>Bacilli</taxon>
        <taxon>Lactobacillales</taxon>
        <taxon>Lactobacillaceae</taxon>
        <taxon>Levilactobacillus</taxon>
    </lineage>
</organism>